<evidence type="ECO:0000256" key="1">
    <source>
        <dbReference type="ARBA" id="ARBA00004651"/>
    </source>
</evidence>
<dbReference type="PANTHER" id="PTHR43744:SF12">
    <property type="entry name" value="ABC TRANSPORTER PERMEASE PROTEIN MG189-RELATED"/>
    <property type="match status" value="1"/>
</dbReference>
<feature type="transmembrane region" description="Helical" evidence="7">
    <location>
        <begin position="31"/>
        <end position="53"/>
    </location>
</feature>
<evidence type="ECO:0000259" key="8">
    <source>
        <dbReference type="PROSITE" id="PS50928"/>
    </source>
</evidence>
<dbReference type="Proteomes" id="UP001143474">
    <property type="component" value="Unassembled WGS sequence"/>
</dbReference>
<accession>A0A9W6MIU0</accession>
<dbReference type="InterPro" id="IPR000515">
    <property type="entry name" value="MetI-like"/>
</dbReference>
<dbReference type="Pfam" id="PF00528">
    <property type="entry name" value="BPD_transp_1"/>
    <property type="match status" value="1"/>
</dbReference>
<evidence type="ECO:0000313" key="9">
    <source>
        <dbReference type="EMBL" id="GLK15343.1"/>
    </source>
</evidence>
<dbReference type="InterPro" id="IPR035906">
    <property type="entry name" value="MetI-like_sf"/>
</dbReference>
<evidence type="ECO:0000256" key="4">
    <source>
        <dbReference type="ARBA" id="ARBA00022692"/>
    </source>
</evidence>
<keyword evidence="10" id="KW-1185">Reference proteome</keyword>
<dbReference type="PANTHER" id="PTHR43744">
    <property type="entry name" value="ABC TRANSPORTER PERMEASE PROTEIN MG189-RELATED-RELATED"/>
    <property type="match status" value="1"/>
</dbReference>
<evidence type="ECO:0000256" key="6">
    <source>
        <dbReference type="ARBA" id="ARBA00023136"/>
    </source>
</evidence>
<comment type="similarity">
    <text evidence="7">Belongs to the binding-protein-dependent transport system permease family.</text>
</comment>
<protein>
    <submittedName>
        <fullName evidence="9">Sugar ABC transporter permease</fullName>
    </submittedName>
</protein>
<feature type="transmembrane region" description="Helical" evidence="7">
    <location>
        <begin position="157"/>
        <end position="177"/>
    </location>
</feature>
<feature type="domain" description="ABC transmembrane type-1" evidence="8">
    <location>
        <begin position="92"/>
        <end position="282"/>
    </location>
</feature>
<keyword evidence="6 7" id="KW-0472">Membrane</keyword>
<dbReference type="Gene3D" id="1.10.3720.10">
    <property type="entry name" value="MetI-like"/>
    <property type="match status" value="1"/>
</dbReference>
<reference evidence="9" key="2">
    <citation type="submission" date="2023-01" db="EMBL/GenBank/DDBJ databases">
        <authorList>
            <person name="Sun Q."/>
            <person name="Evtushenko L."/>
        </authorList>
    </citation>
    <scope>NUCLEOTIDE SEQUENCE</scope>
    <source>
        <strain evidence="9">VKM Ac-2007</strain>
    </source>
</reference>
<feature type="transmembrane region" description="Helical" evidence="7">
    <location>
        <begin position="96"/>
        <end position="117"/>
    </location>
</feature>
<dbReference type="RefSeq" id="WP_271223560.1">
    <property type="nucleotide sequence ID" value="NZ_BAAAVD010000034.1"/>
</dbReference>
<keyword evidence="5 7" id="KW-1133">Transmembrane helix</keyword>
<evidence type="ECO:0000313" key="10">
    <source>
        <dbReference type="Proteomes" id="UP001143474"/>
    </source>
</evidence>
<sequence>MAVTLRTLRAPGGADAPGTSGTPAPRRLGQVVLHVVLVAGGLVMLFPFVWMLLTSFKGTHQMLNAPLDWLPNPWRAQNYPDAFGALPFAQAYWNSFYIAILNVILTLVTSAMAAYAFARIRFRGSGLLFGLFLATQMVPAQVTIVPLYLMLSQLGWIDSHLALIVPGYVNPFAVFLLRQFIRAVPIELEEAARLDGAGRWTIFWRIVLPNVRPGMGALGIIVFLASWNSFFFPLIFLNSPELATVPLLVSQFAGQHGATDYGLTLAASAISVIPMMIAFLIGQRRILNSMAMSGLGGR</sequence>
<dbReference type="GO" id="GO:0055085">
    <property type="term" value="P:transmembrane transport"/>
    <property type="evidence" value="ECO:0007669"/>
    <property type="project" value="InterPro"/>
</dbReference>
<comment type="subcellular location">
    <subcellularLocation>
        <location evidence="1 7">Cell membrane</location>
        <topology evidence="1 7">Multi-pass membrane protein</topology>
    </subcellularLocation>
</comment>
<keyword evidence="3" id="KW-1003">Cell membrane</keyword>
<dbReference type="AlphaFoldDB" id="A0A9W6MIU0"/>
<dbReference type="EMBL" id="BSEV01000049">
    <property type="protein sequence ID" value="GLK15343.1"/>
    <property type="molecule type" value="Genomic_DNA"/>
</dbReference>
<name>A0A9W6MIU0_9ACTN</name>
<feature type="transmembrane region" description="Helical" evidence="7">
    <location>
        <begin position="215"/>
        <end position="237"/>
    </location>
</feature>
<evidence type="ECO:0000256" key="5">
    <source>
        <dbReference type="ARBA" id="ARBA00022989"/>
    </source>
</evidence>
<evidence type="ECO:0000256" key="2">
    <source>
        <dbReference type="ARBA" id="ARBA00022448"/>
    </source>
</evidence>
<proteinExistence type="inferred from homology"/>
<dbReference type="SUPFAM" id="SSF161098">
    <property type="entry name" value="MetI-like"/>
    <property type="match status" value="1"/>
</dbReference>
<feature type="transmembrane region" description="Helical" evidence="7">
    <location>
        <begin position="261"/>
        <end position="282"/>
    </location>
</feature>
<keyword evidence="2 7" id="KW-0813">Transport</keyword>
<comment type="caution">
    <text evidence="9">The sequence shown here is derived from an EMBL/GenBank/DDBJ whole genome shotgun (WGS) entry which is preliminary data.</text>
</comment>
<keyword evidence="4 7" id="KW-0812">Transmembrane</keyword>
<evidence type="ECO:0000256" key="7">
    <source>
        <dbReference type="RuleBase" id="RU363032"/>
    </source>
</evidence>
<dbReference type="CDD" id="cd06261">
    <property type="entry name" value="TM_PBP2"/>
    <property type="match status" value="1"/>
</dbReference>
<dbReference type="GO" id="GO:0005886">
    <property type="term" value="C:plasma membrane"/>
    <property type="evidence" value="ECO:0007669"/>
    <property type="project" value="UniProtKB-SubCell"/>
</dbReference>
<reference evidence="9" key="1">
    <citation type="journal article" date="2014" name="Int. J. Syst. Evol. Microbiol.">
        <title>Complete genome sequence of Corynebacterium casei LMG S-19264T (=DSM 44701T), isolated from a smear-ripened cheese.</title>
        <authorList>
            <consortium name="US DOE Joint Genome Institute (JGI-PGF)"/>
            <person name="Walter F."/>
            <person name="Albersmeier A."/>
            <person name="Kalinowski J."/>
            <person name="Ruckert C."/>
        </authorList>
    </citation>
    <scope>NUCLEOTIDE SEQUENCE</scope>
    <source>
        <strain evidence="9">VKM Ac-2007</strain>
    </source>
</reference>
<feature type="transmembrane region" description="Helical" evidence="7">
    <location>
        <begin position="129"/>
        <end position="151"/>
    </location>
</feature>
<dbReference type="PROSITE" id="PS50928">
    <property type="entry name" value="ABC_TM1"/>
    <property type="match status" value="1"/>
</dbReference>
<organism evidence="9 10">
    <name type="scientific">Streptosporangium carneum</name>
    <dbReference type="NCBI Taxonomy" id="47481"/>
    <lineage>
        <taxon>Bacteria</taxon>
        <taxon>Bacillati</taxon>
        <taxon>Actinomycetota</taxon>
        <taxon>Actinomycetes</taxon>
        <taxon>Streptosporangiales</taxon>
        <taxon>Streptosporangiaceae</taxon>
        <taxon>Streptosporangium</taxon>
    </lineage>
</organism>
<evidence type="ECO:0000256" key="3">
    <source>
        <dbReference type="ARBA" id="ARBA00022475"/>
    </source>
</evidence>
<gene>
    <name evidence="9" type="ORF">GCM10017600_87560</name>
</gene>